<gene>
    <name evidence="2" type="ORF">AWZ03_014022</name>
</gene>
<dbReference type="OrthoDB" id="7871114at2759"/>
<dbReference type="Proteomes" id="UP000295192">
    <property type="component" value="Unassembled WGS sequence"/>
</dbReference>
<feature type="compositionally biased region" description="Basic and acidic residues" evidence="1">
    <location>
        <begin position="76"/>
        <end position="89"/>
    </location>
</feature>
<proteinExistence type="predicted"/>
<evidence type="ECO:0000313" key="3">
    <source>
        <dbReference type="Proteomes" id="UP000295192"/>
    </source>
</evidence>
<evidence type="ECO:0000256" key="1">
    <source>
        <dbReference type="SAM" id="MobiDB-lite"/>
    </source>
</evidence>
<protein>
    <submittedName>
        <fullName evidence="2">Uncharacterized protein</fullName>
    </submittedName>
</protein>
<dbReference type="AlphaFoldDB" id="A0A484AVG1"/>
<accession>A0A484AVG1</accession>
<feature type="region of interest" description="Disordered" evidence="1">
    <location>
        <begin position="1"/>
        <end position="130"/>
    </location>
</feature>
<sequence length="162" mass="18966">MKVDMASAQVNKAKLSGRHSSSPSLPRAQQMRNLRQRLMNLERPKELPRQKPVISSSQRTRELHQRLLQLDQRGALTERGKSESSEDLTRGLTAYTSAQRRQLSQQDNNTDNYSSNKNYARSRPPERSLKRMHEFRERLLRLDKACPEYKRKRMENGTKMNS</sequence>
<comment type="caution">
    <text evidence="2">The sequence shown here is derived from an EMBL/GenBank/DDBJ whole genome shotgun (WGS) entry which is preliminary data.</text>
</comment>
<organism evidence="2 3">
    <name type="scientific">Drosophila navojoa</name>
    <name type="common">Fruit fly</name>
    <dbReference type="NCBI Taxonomy" id="7232"/>
    <lineage>
        <taxon>Eukaryota</taxon>
        <taxon>Metazoa</taxon>
        <taxon>Ecdysozoa</taxon>
        <taxon>Arthropoda</taxon>
        <taxon>Hexapoda</taxon>
        <taxon>Insecta</taxon>
        <taxon>Pterygota</taxon>
        <taxon>Neoptera</taxon>
        <taxon>Endopterygota</taxon>
        <taxon>Diptera</taxon>
        <taxon>Brachycera</taxon>
        <taxon>Muscomorpha</taxon>
        <taxon>Ephydroidea</taxon>
        <taxon>Drosophilidae</taxon>
        <taxon>Drosophila</taxon>
    </lineage>
</organism>
<dbReference type="EMBL" id="LSRL02000968">
    <property type="protein sequence ID" value="TDG39555.1"/>
    <property type="molecule type" value="Genomic_DNA"/>
</dbReference>
<name>A0A484AVG1_DRONA</name>
<keyword evidence="3" id="KW-1185">Reference proteome</keyword>
<reference evidence="2 3" key="1">
    <citation type="journal article" date="2019" name="J. Hered.">
        <title>An Improved Genome Assembly for Drosophila navojoa, the Basal Species in the mojavensis Cluster.</title>
        <authorList>
            <person name="Vanderlinde T."/>
            <person name="Dupim E.G."/>
            <person name="Nazario-Yepiz N.O."/>
            <person name="Carvalho A.B."/>
        </authorList>
    </citation>
    <scope>NUCLEOTIDE SEQUENCE [LARGE SCALE GENOMIC DNA]</scope>
    <source>
        <strain evidence="2">Navoj_Jal97</strain>
        <tissue evidence="2">Whole organism</tissue>
    </source>
</reference>
<evidence type="ECO:0000313" key="2">
    <source>
        <dbReference type="EMBL" id="TDG39555.1"/>
    </source>
</evidence>
<feature type="compositionally biased region" description="Basic and acidic residues" evidence="1">
    <location>
        <begin position="40"/>
        <end position="49"/>
    </location>
</feature>
<feature type="compositionally biased region" description="Polar residues" evidence="1">
    <location>
        <begin position="94"/>
        <end position="119"/>
    </location>
</feature>